<evidence type="ECO:0000313" key="3">
    <source>
        <dbReference type="EMBL" id="QOW10773.1"/>
    </source>
</evidence>
<dbReference type="EMBL" id="CP040442">
    <property type="protein sequence ID" value="QOW10773.1"/>
    <property type="molecule type" value="Genomic_DNA"/>
</dbReference>
<dbReference type="AlphaFoldDB" id="A0A7M2YBL6"/>
<name>A0A7M2YBL6_9FLAO</name>
<keyword evidence="2" id="KW-1133">Transmembrane helix</keyword>
<keyword evidence="2" id="KW-0472">Membrane</keyword>
<reference evidence="3 4" key="1">
    <citation type="submission" date="2019-05" db="EMBL/GenBank/DDBJ databases">
        <title>Chryseobacterium sp. isolated from King George Island, maritime Antarctica.</title>
        <authorList>
            <person name="Peng X."/>
        </authorList>
    </citation>
    <scope>NUCLEOTIDE SEQUENCE [LARGE SCALE GENOMIC DNA]</scope>
    <source>
        <strain evidence="3 4">7-3A</strain>
    </source>
</reference>
<keyword evidence="4" id="KW-1185">Reference proteome</keyword>
<dbReference type="KEGG" id="kfa:Q73A0000_10510"/>
<evidence type="ECO:0000313" key="4">
    <source>
        <dbReference type="Proteomes" id="UP000594195"/>
    </source>
</evidence>
<evidence type="ECO:0000256" key="1">
    <source>
        <dbReference type="SAM" id="Coils"/>
    </source>
</evidence>
<dbReference type="Proteomes" id="UP000594195">
    <property type="component" value="Chromosome"/>
</dbReference>
<gene>
    <name evidence="3" type="ORF">Q73A0000_10510</name>
</gene>
<proteinExistence type="predicted"/>
<evidence type="ECO:0000256" key="2">
    <source>
        <dbReference type="SAM" id="Phobius"/>
    </source>
</evidence>
<feature type="coiled-coil region" evidence="1">
    <location>
        <begin position="99"/>
        <end position="130"/>
    </location>
</feature>
<accession>A0A7M2YBL6</accession>
<protein>
    <submittedName>
        <fullName evidence="3">Uncharacterized protein</fullName>
    </submittedName>
</protein>
<dbReference type="RefSeq" id="WP_193810938.1">
    <property type="nucleotide sequence ID" value="NZ_CP040442.1"/>
</dbReference>
<feature type="transmembrane region" description="Helical" evidence="2">
    <location>
        <begin position="189"/>
        <end position="207"/>
    </location>
</feature>
<sequence length="389" mass="45404">MSDLDLLHFEQLKNEVQTQYLDKHSPSFDDISKWKGIDIIYFQEDLRKIAKGNISEKSFYTYFKNSPVTKLPRIDMLNILSIYAGYMSWYEFKKKHLFADEILKEFEDHDENLEEELKKAVEKAENIEQEPINVQKQDISAPKLTETTITNPDLQISTTDNQSIKENKGPFTTYDTSEQKSTISIVKKYIWLGISAILAILVGLLVFKEELFSKKFYYSFIDADRNSKINAELQVQILKDNESPILYNAKPNEPFVYTTKSKNLTMVVSSPYYKTDTIRRNLETAPEAENIELKPNDYAIMLFYYSKSLKDLKKKRESLNFLISDNALIYQVYDNETYGVETMDKQRYINLVTLPSTSLENLEVIDTKNDKNNKIIMIKFKIATDEKPK</sequence>
<keyword evidence="1" id="KW-0175">Coiled coil</keyword>
<organism evidence="3 4">
    <name type="scientific">Kaistella flava</name>
    <name type="common">ex Peng et al. 2021</name>
    <dbReference type="NCBI Taxonomy" id="2038776"/>
    <lineage>
        <taxon>Bacteria</taxon>
        <taxon>Pseudomonadati</taxon>
        <taxon>Bacteroidota</taxon>
        <taxon>Flavobacteriia</taxon>
        <taxon>Flavobacteriales</taxon>
        <taxon>Weeksellaceae</taxon>
        <taxon>Chryseobacterium group</taxon>
        <taxon>Kaistella</taxon>
    </lineage>
</organism>
<keyword evidence="2" id="KW-0812">Transmembrane</keyword>